<keyword evidence="4 19" id="KW-0121">Carboxypeptidase</keyword>
<evidence type="ECO:0000256" key="9">
    <source>
        <dbReference type="ARBA" id="ARBA00022984"/>
    </source>
</evidence>
<evidence type="ECO:0000259" key="17">
    <source>
        <dbReference type="Pfam" id="PF00768"/>
    </source>
</evidence>
<dbReference type="OrthoDB" id="9791132at2"/>
<dbReference type="GO" id="GO:0009252">
    <property type="term" value="P:peptidoglycan biosynthetic process"/>
    <property type="evidence" value="ECO:0007669"/>
    <property type="project" value="UniProtKB-UniPathway"/>
</dbReference>
<feature type="domain" description="Peptidase S11 D-Ala-D-Ala carboxypeptidase A C-terminal" evidence="18">
    <location>
        <begin position="285"/>
        <end position="380"/>
    </location>
</feature>
<reference evidence="19 20" key="1">
    <citation type="submission" date="2018-01" db="EMBL/GenBank/DDBJ databases">
        <title>Genome Sequencing and Assembly of Anaerobacter polyendosporus strain CT4.</title>
        <authorList>
            <person name="Tachaapaikoon C."/>
            <person name="Sutheeworapong S."/>
            <person name="Jenjaroenpun P."/>
            <person name="Wongsurawat T."/>
            <person name="Nookeaw I."/>
            <person name="Cheawchanlertfa P."/>
            <person name="Kosugi A."/>
            <person name="Cheevadhanarak S."/>
            <person name="Ratanakhanokchai K."/>
        </authorList>
    </citation>
    <scope>NUCLEOTIDE SEQUENCE [LARGE SCALE GENOMIC DNA]</scope>
    <source>
        <strain evidence="19 20">CT4</strain>
    </source>
</reference>
<dbReference type="SUPFAM" id="SSF56601">
    <property type="entry name" value="beta-lactamase/transpeptidase-like"/>
    <property type="match status" value="1"/>
</dbReference>
<evidence type="ECO:0000256" key="12">
    <source>
        <dbReference type="PIRSR" id="PIRSR618044-1"/>
    </source>
</evidence>
<dbReference type="GO" id="GO:0009002">
    <property type="term" value="F:serine-type D-Ala-D-Ala carboxypeptidase activity"/>
    <property type="evidence" value="ECO:0007669"/>
    <property type="project" value="UniProtKB-EC"/>
</dbReference>
<comment type="pathway">
    <text evidence="1">Cell wall biogenesis; peptidoglycan biosynthesis.</text>
</comment>
<feature type="signal peptide" evidence="16">
    <location>
        <begin position="1"/>
        <end position="30"/>
    </location>
</feature>
<evidence type="ECO:0000256" key="16">
    <source>
        <dbReference type="SAM" id="SignalP"/>
    </source>
</evidence>
<keyword evidence="9" id="KW-0573">Peptidoglycan synthesis</keyword>
<evidence type="ECO:0000256" key="3">
    <source>
        <dbReference type="ARBA" id="ARBA00012448"/>
    </source>
</evidence>
<feature type="transmembrane region" description="Helical" evidence="15">
    <location>
        <begin position="401"/>
        <end position="421"/>
    </location>
</feature>
<proteinExistence type="inferred from homology"/>
<dbReference type="Proteomes" id="UP000286268">
    <property type="component" value="Chromosome"/>
</dbReference>
<dbReference type="InterPro" id="IPR012907">
    <property type="entry name" value="Peptidase_S11_C"/>
</dbReference>
<evidence type="ECO:0000256" key="13">
    <source>
        <dbReference type="PIRSR" id="PIRSR618044-2"/>
    </source>
</evidence>
<dbReference type="GO" id="GO:0008360">
    <property type="term" value="P:regulation of cell shape"/>
    <property type="evidence" value="ECO:0007669"/>
    <property type="project" value="UniProtKB-KW"/>
</dbReference>
<keyword evidence="15" id="KW-0472">Membrane</keyword>
<feature type="active site" description="Proton acceptor" evidence="12">
    <location>
        <position position="67"/>
    </location>
</feature>
<dbReference type="GO" id="GO:0071555">
    <property type="term" value="P:cell wall organization"/>
    <property type="evidence" value="ECO:0007669"/>
    <property type="project" value="UniProtKB-KW"/>
</dbReference>
<evidence type="ECO:0000256" key="2">
    <source>
        <dbReference type="ARBA" id="ARBA00007164"/>
    </source>
</evidence>
<dbReference type="EMBL" id="CP025746">
    <property type="protein sequence ID" value="QAA31526.1"/>
    <property type="molecule type" value="Genomic_DNA"/>
</dbReference>
<dbReference type="Pfam" id="PF07943">
    <property type="entry name" value="PBP5_C"/>
    <property type="match status" value="1"/>
</dbReference>
<feature type="active site" evidence="12">
    <location>
        <position position="122"/>
    </location>
</feature>
<gene>
    <name evidence="19" type="ORF">C1I91_07670</name>
</gene>
<evidence type="ECO:0000313" key="19">
    <source>
        <dbReference type="EMBL" id="QAA31526.1"/>
    </source>
</evidence>
<comment type="catalytic activity">
    <reaction evidence="11">
        <text>Preferential cleavage: (Ac)2-L-Lys-D-Ala-|-D-Ala. Also transpeptidation of peptidyl-alanyl moieties that are N-acyl substituents of D-alanine.</text>
        <dbReference type="EC" id="3.4.16.4"/>
    </reaction>
</comment>
<dbReference type="InterPro" id="IPR012338">
    <property type="entry name" value="Beta-lactam/transpept-like"/>
</dbReference>
<dbReference type="AlphaFoldDB" id="A0A3R5QST5"/>
<evidence type="ECO:0000313" key="20">
    <source>
        <dbReference type="Proteomes" id="UP000286268"/>
    </source>
</evidence>
<dbReference type="KEGG" id="cmah:C1I91_07670"/>
<feature type="chain" id="PRO_5018536229" description="serine-type D-Ala-D-Ala carboxypeptidase" evidence="16">
    <location>
        <begin position="31"/>
        <end position="439"/>
    </location>
</feature>
<dbReference type="PRINTS" id="PR00725">
    <property type="entry name" value="DADACBPTASE1"/>
</dbReference>
<name>A0A3R5QST5_9CLOT</name>
<dbReference type="UniPathway" id="UPA00219"/>
<dbReference type="PANTHER" id="PTHR21581">
    <property type="entry name" value="D-ALANYL-D-ALANINE CARBOXYPEPTIDASE"/>
    <property type="match status" value="1"/>
</dbReference>
<dbReference type="InterPro" id="IPR001967">
    <property type="entry name" value="Peptidase_S11_N"/>
</dbReference>
<dbReference type="InterPro" id="IPR018044">
    <property type="entry name" value="Peptidase_S11"/>
</dbReference>
<sequence>MRGIHMKKISIFFSMLSIFLLMSGSVNVKAATSSPPEVESEAAVLMDVNTGDIIYDKNANKPLAPASTTKVMTALLTLEKAKLDDKVTISKVPPTAEGTSIGLKEGEIYTVNDLLHGLLLESANDCAEALAEHVGGSMDNFVKMMNERAKQLGANNTNFVNPSGLYEPGHLTTAHDLSLMLKEAIKNPTFVKICRTQVYKFPPSNLDGNEKWVSTKDELIRKNSPHEYQYALAGKTGYTTLSKHTFTAAAEKDGHTLIVSMLYSQSKQFYFDDAKKLFEYGFKNYKPIKLYCKGDEVASYNVTKSLSVPLIATKDIYYLINKNDYKPNLSDNDIKNNLAPKITIKSANLEKTSFKQGQEILDSDVTVKGKELCDLKLASSIDREYKGILPTSASYKNIKPFVLALAIAITSIFLITLRKYIKFKKKQYILRRKYDNITQ</sequence>
<keyword evidence="15" id="KW-0812">Transmembrane</keyword>
<dbReference type="EC" id="3.4.16.4" evidence="3"/>
<comment type="similarity">
    <text evidence="2 14">Belongs to the peptidase S11 family.</text>
</comment>
<evidence type="ECO:0000256" key="6">
    <source>
        <dbReference type="ARBA" id="ARBA00022729"/>
    </source>
</evidence>
<evidence type="ECO:0000256" key="14">
    <source>
        <dbReference type="RuleBase" id="RU004016"/>
    </source>
</evidence>
<keyword evidence="15" id="KW-1133">Transmembrane helix</keyword>
<dbReference type="PANTHER" id="PTHR21581:SF33">
    <property type="entry name" value="D-ALANYL-D-ALANINE CARBOXYPEPTIDASE DACB"/>
    <property type="match status" value="1"/>
</dbReference>
<evidence type="ECO:0000256" key="4">
    <source>
        <dbReference type="ARBA" id="ARBA00022645"/>
    </source>
</evidence>
<keyword evidence="20" id="KW-1185">Reference proteome</keyword>
<dbReference type="Gene3D" id="3.40.710.10">
    <property type="entry name" value="DD-peptidase/beta-lactamase superfamily"/>
    <property type="match status" value="1"/>
</dbReference>
<feature type="domain" description="Peptidase S11 D-alanyl-D-alanine carboxypeptidase A N-terminal" evidence="17">
    <location>
        <begin position="31"/>
        <end position="261"/>
    </location>
</feature>
<keyword evidence="10" id="KW-0961">Cell wall biogenesis/degradation</keyword>
<organism evidence="19 20">
    <name type="scientific">Clostridium manihotivorum</name>
    <dbReference type="NCBI Taxonomy" id="2320868"/>
    <lineage>
        <taxon>Bacteria</taxon>
        <taxon>Bacillati</taxon>
        <taxon>Bacillota</taxon>
        <taxon>Clostridia</taxon>
        <taxon>Eubacteriales</taxon>
        <taxon>Clostridiaceae</taxon>
        <taxon>Clostridium</taxon>
    </lineage>
</organism>
<dbReference type="GO" id="GO:0006508">
    <property type="term" value="P:proteolysis"/>
    <property type="evidence" value="ECO:0007669"/>
    <property type="project" value="UniProtKB-KW"/>
</dbReference>
<evidence type="ECO:0000259" key="18">
    <source>
        <dbReference type="Pfam" id="PF07943"/>
    </source>
</evidence>
<protein>
    <recommendedName>
        <fullName evidence="3">serine-type D-Ala-D-Ala carboxypeptidase</fullName>
        <ecNumber evidence="3">3.4.16.4</ecNumber>
    </recommendedName>
</protein>
<evidence type="ECO:0000256" key="11">
    <source>
        <dbReference type="ARBA" id="ARBA00034000"/>
    </source>
</evidence>
<feature type="active site" description="Proton acceptor" evidence="12">
    <location>
        <position position="70"/>
    </location>
</feature>
<evidence type="ECO:0000256" key="1">
    <source>
        <dbReference type="ARBA" id="ARBA00004752"/>
    </source>
</evidence>
<feature type="binding site" evidence="13">
    <location>
        <position position="235"/>
    </location>
    <ligand>
        <name>substrate</name>
    </ligand>
</feature>
<accession>A0A3R5QST5</accession>
<evidence type="ECO:0000256" key="7">
    <source>
        <dbReference type="ARBA" id="ARBA00022801"/>
    </source>
</evidence>
<evidence type="ECO:0000256" key="8">
    <source>
        <dbReference type="ARBA" id="ARBA00022960"/>
    </source>
</evidence>
<keyword evidence="7" id="KW-0378">Hydrolase</keyword>
<dbReference type="Pfam" id="PF00768">
    <property type="entry name" value="Peptidase_S11"/>
    <property type="match status" value="1"/>
</dbReference>
<keyword evidence="8" id="KW-0133">Cell shape</keyword>
<keyword evidence="6 16" id="KW-0732">Signal</keyword>
<evidence type="ECO:0000256" key="15">
    <source>
        <dbReference type="SAM" id="Phobius"/>
    </source>
</evidence>
<evidence type="ECO:0000256" key="10">
    <source>
        <dbReference type="ARBA" id="ARBA00023316"/>
    </source>
</evidence>
<keyword evidence="5" id="KW-0645">Protease</keyword>
<evidence type="ECO:0000256" key="5">
    <source>
        <dbReference type="ARBA" id="ARBA00022670"/>
    </source>
</evidence>